<name>A0A8H3GLN8_9AGAM</name>
<evidence type="ECO:0000313" key="6">
    <source>
        <dbReference type="EMBL" id="CAE6460653.1"/>
    </source>
</evidence>
<evidence type="ECO:0000256" key="4">
    <source>
        <dbReference type="PROSITE-ProRule" id="PRU00134"/>
    </source>
</evidence>
<gene>
    <name evidence="6" type="ORF">RDB_LOCUS76053</name>
</gene>
<evidence type="ECO:0000256" key="2">
    <source>
        <dbReference type="ARBA" id="ARBA00022771"/>
    </source>
</evidence>
<keyword evidence="3" id="KW-0862">Zinc</keyword>
<accession>A0A8H3GLN8</accession>
<keyword evidence="1" id="KW-0479">Metal-binding</keyword>
<dbReference type="PROSITE" id="PS50865">
    <property type="entry name" value="ZF_MYND_2"/>
    <property type="match status" value="1"/>
</dbReference>
<evidence type="ECO:0000256" key="3">
    <source>
        <dbReference type="ARBA" id="ARBA00022833"/>
    </source>
</evidence>
<proteinExistence type="predicted"/>
<dbReference type="AlphaFoldDB" id="A0A8H3GLN8"/>
<sequence length="545" mass="63697">MSPYGPPLSEYPEIFTQHFPRIDPWTQEDTKRFLIIKHEIPDESLSELALLERILRHTQISQYLGRVPMCPEGSNPFRYYLAKLEKYTAKHKLFSHYYGFLCVHTIARMFHIGILAYYEALPHLMYKGELKFDPTERDDCSIQLADMGALTFERQHDGPGFKKVVEFYPKDAEMLFNLIWSDRKAFTVVCRRTRMRGWSSLFRVLWMYLRDLELIRADQYCKGLRHLLMRYSLVASFRERELAIKTILVIEDTFPIGGQEFMFVPVDHEDARNTLDVFREYLKPTDGEPNSKAIYSIFDLVFYTALFIGRDEVVSLLEMILRQAWDFFELNLHRNITHKIKDAFIYGARAIWTVGYYRSIFESLNYATLNQRTIAITAGLQVINQPELLELLGRVSSLLAIQSGNELIVAEVDGKKLINNVEPIMDALSRLTFPVVAEMEQIWRGLYQFIDIQHTLTPDGPVRNRILACQRLWSKVGIAFKFKPKAAKRNLCMNPRCPDPDPIMGTRSSCRRCCWVYYCSSRCQALHWLSTFWDSHHRQCISIGV</sequence>
<evidence type="ECO:0000259" key="5">
    <source>
        <dbReference type="PROSITE" id="PS50865"/>
    </source>
</evidence>
<dbReference type="GO" id="GO:0008270">
    <property type="term" value="F:zinc ion binding"/>
    <property type="evidence" value="ECO:0007669"/>
    <property type="project" value="UniProtKB-KW"/>
</dbReference>
<organism evidence="6 7">
    <name type="scientific">Rhizoctonia solani</name>
    <dbReference type="NCBI Taxonomy" id="456999"/>
    <lineage>
        <taxon>Eukaryota</taxon>
        <taxon>Fungi</taxon>
        <taxon>Dikarya</taxon>
        <taxon>Basidiomycota</taxon>
        <taxon>Agaricomycotina</taxon>
        <taxon>Agaricomycetes</taxon>
        <taxon>Cantharellales</taxon>
        <taxon>Ceratobasidiaceae</taxon>
        <taxon>Rhizoctonia</taxon>
    </lineage>
</organism>
<evidence type="ECO:0000256" key="1">
    <source>
        <dbReference type="ARBA" id="ARBA00022723"/>
    </source>
</evidence>
<dbReference type="InterPro" id="IPR002893">
    <property type="entry name" value="Znf_MYND"/>
</dbReference>
<evidence type="ECO:0000313" key="7">
    <source>
        <dbReference type="Proteomes" id="UP000663831"/>
    </source>
</evidence>
<reference evidence="6" key="1">
    <citation type="submission" date="2021-01" db="EMBL/GenBank/DDBJ databases">
        <authorList>
            <person name="Kaushik A."/>
        </authorList>
    </citation>
    <scope>NUCLEOTIDE SEQUENCE</scope>
    <source>
        <strain evidence="6">AG3-1AP</strain>
    </source>
</reference>
<comment type="caution">
    <text evidence="6">The sequence shown here is derived from an EMBL/GenBank/DDBJ whole genome shotgun (WGS) entry which is preliminary data.</text>
</comment>
<dbReference type="EMBL" id="CAJMWV010002358">
    <property type="protein sequence ID" value="CAE6460653.1"/>
    <property type="molecule type" value="Genomic_DNA"/>
</dbReference>
<feature type="domain" description="MYND-type" evidence="5">
    <location>
        <begin position="494"/>
        <end position="540"/>
    </location>
</feature>
<dbReference type="Proteomes" id="UP000663831">
    <property type="component" value="Unassembled WGS sequence"/>
</dbReference>
<keyword evidence="2 4" id="KW-0863">Zinc-finger</keyword>
<protein>
    <recommendedName>
        <fullName evidence="5">MYND-type domain-containing protein</fullName>
    </recommendedName>
</protein>